<dbReference type="InParanoid" id="E4Y1T8"/>
<feature type="transmembrane region" description="Helical" evidence="1">
    <location>
        <begin position="60"/>
        <end position="80"/>
    </location>
</feature>
<keyword evidence="3" id="KW-1185">Reference proteome</keyword>
<keyword evidence="1" id="KW-1133">Transmembrane helix</keyword>
<keyword evidence="1" id="KW-0472">Membrane</keyword>
<dbReference type="AlphaFoldDB" id="E4Y1T8"/>
<feature type="non-terminal residue" evidence="2">
    <location>
        <position position="1"/>
    </location>
</feature>
<feature type="transmembrane region" description="Helical" evidence="1">
    <location>
        <begin position="131"/>
        <end position="150"/>
    </location>
</feature>
<organism evidence="2">
    <name type="scientific">Oikopleura dioica</name>
    <name type="common">Tunicate</name>
    <dbReference type="NCBI Taxonomy" id="34765"/>
    <lineage>
        <taxon>Eukaryota</taxon>
        <taxon>Metazoa</taxon>
        <taxon>Chordata</taxon>
        <taxon>Tunicata</taxon>
        <taxon>Appendicularia</taxon>
        <taxon>Copelata</taxon>
        <taxon>Oikopleuridae</taxon>
        <taxon>Oikopleura</taxon>
    </lineage>
</organism>
<protein>
    <submittedName>
        <fullName evidence="2">Uncharacterized protein</fullName>
    </submittedName>
</protein>
<reference evidence="2" key="1">
    <citation type="journal article" date="2010" name="Science">
        <title>Plasticity of animal genome architecture unmasked by rapid evolution of a pelagic tunicate.</title>
        <authorList>
            <person name="Denoeud F."/>
            <person name="Henriet S."/>
            <person name="Mungpakdee S."/>
            <person name="Aury J.M."/>
            <person name="Da Silva C."/>
            <person name="Brinkmann H."/>
            <person name="Mikhaleva J."/>
            <person name="Olsen L.C."/>
            <person name="Jubin C."/>
            <person name="Canestro C."/>
            <person name="Bouquet J.M."/>
            <person name="Danks G."/>
            <person name="Poulain J."/>
            <person name="Campsteijn C."/>
            <person name="Adamski M."/>
            <person name="Cross I."/>
            <person name="Yadetie F."/>
            <person name="Muffato M."/>
            <person name="Louis A."/>
            <person name="Butcher S."/>
            <person name="Tsagkogeorga G."/>
            <person name="Konrad A."/>
            <person name="Singh S."/>
            <person name="Jensen M.F."/>
            <person name="Cong E.H."/>
            <person name="Eikeseth-Otteraa H."/>
            <person name="Noel B."/>
            <person name="Anthouard V."/>
            <person name="Porcel B.M."/>
            <person name="Kachouri-Lafond R."/>
            <person name="Nishino A."/>
            <person name="Ugolini M."/>
            <person name="Chourrout P."/>
            <person name="Nishida H."/>
            <person name="Aasland R."/>
            <person name="Huzurbazar S."/>
            <person name="Westhof E."/>
            <person name="Delsuc F."/>
            <person name="Lehrach H."/>
            <person name="Reinhardt R."/>
            <person name="Weissenbach J."/>
            <person name="Roy S.W."/>
            <person name="Artiguenave F."/>
            <person name="Postlethwait J.H."/>
            <person name="Manak J.R."/>
            <person name="Thompson E.M."/>
            <person name="Jaillon O."/>
            <person name="Du Pasquier L."/>
            <person name="Boudinot P."/>
            <person name="Liberles D.A."/>
            <person name="Volff J.N."/>
            <person name="Philippe H."/>
            <person name="Lenhard B."/>
            <person name="Roest Crollius H."/>
            <person name="Wincker P."/>
            <person name="Chourrout D."/>
        </authorList>
    </citation>
    <scope>NUCLEOTIDE SEQUENCE [LARGE SCALE GENOMIC DNA]</scope>
</reference>
<evidence type="ECO:0000256" key="1">
    <source>
        <dbReference type="SAM" id="Phobius"/>
    </source>
</evidence>
<dbReference type="Proteomes" id="UP000001307">
    <property type="component" value="Unassembled WGS sequence"/>
</dbReference>
<proteinExistence type="predicted"/>
<gene>
    <name evidence="2" type="ORF">GSOID_T00014154001</name>
</gene>
<evidence type="ECO:0000313" key="2">
    <source>
        <dbReference type="EMBL" id="CBY15832.1"/>
    </source>
</evidence>
<evidence type="ECO:0000313" key="3">
    <source>
        <dbReference type="Proteomes" id="UP000001307"/>
    </source>
</evidence>
<dbReference type="EMBL" id="FN653690">
    <property type="protein sequence ID" value="CBY15832.1"/>
    <property type="molecule type" value="Genomic_DNA"/>
</dbReference>
<accession>E4Y1T8</accession>
<sequence>FVAPIYKAITTTLIVMIPGLINSSATSLLIAKKLYESTIEWCTTNDEGVKECTQGLPLEVYFLILFIGSFVIHVRTFFFIPAVPIPKNVDGFHMMKTSIALKLCCRKESKVGSEDASVGKRPPMKEHWPHVKTLIFIIYAVYYSIITFRINSIRGKFSENSLT</sequence>
<keyword evidence="1" id="KW-0812">Transmembrane</keyword>
<name>E4Y1T8_OIKDI</name>